<organism evidence="11">
    <name type="scientific">mine drainage metagenome</name>
    <dbReference type="NCBI Taxonomy" id="410659"/>
    <lineage>
        <taxon>unclassified sequences</taxon>
        <taxon>metagenomes</taxon>
        <taxon>ecological metagenomes</taxon>
    </lineage>
</organism>
<dbReference type="InterPro" id="IPR001807">
    <property type="entry name" value="ClC"/>
</dbReference>
<keyword evidence="5" id="KW-0406">Ion transport</keyword>
<evidence type="ECO:0000256" key="8">
    <source>
        <dbReference type="ARBA" id="ARBA00023214"/>
    </source>
</evidence>
<evidence type="ECO:0000256" key="9">
    <source>
        <dbReference type="ARBA" id="ARBA00023303"/>
    </source>
</evidence>
<evidence type="ECO:0000256" key="2">
    <source>
        <dbReference type="ARBA" id="ARBA00022448"/>
    </source>
</evidence>
<evidence type="ECO:0000256" key="6">
    <source>
        <dbReference type="ARBA" id="ARBA00023136"/>
    </source>
</evidence>
<dbReference type="Pfam" id="PF00654">
    <property type="entry name" value="Voltage_CLC"/>
    <property type="match status" value="1"/>
</dbReference>
<dbReference type="InterPro" id="IPR014743">
    <property type="entry name" value="Cl-channel_core"/>
</dbReference>
<dbReference type="EMBL" id="MLJW01000280">
    <property type="protein sequence ID" value="OIQ90768.1"/>
    <property type="molecule type" value="Genomic_DNA"/>
</dbReference>
<evidence type="ECO:0000256" key="4">
    <source>
        <dbReference type="ARBA" id="ARBA00022989"/>
    </source>
</evidence>
<evidence type="ECO:0000313" key="11">
    <source>
        <dbReference type="EMBL" id="OIQ90768.1"/>
    </source>
</evidence>
<feature type="transmembrane region" description="Helical" evidence="10">
    <location>
        <begin position="316"/>
        <end position="336"/>
    </location>
</feature>
<comment type="caution">
    <text evidence="11">The sequence shown here is derived from an EMBL/GenBank/DDBJ whole genome shotgun (WGS) entry which is preliminary data.</text>
</comment>
<name>A0A1J5R470_9ZZZZ</name>
<keyword evidence="8" id="KW-0868">Chloride</keyword>
<feature type="transmembrane region" description="Helical" evidence="10">
    <location>
        <begin position="26"/>
        <end position="44"/>
    </location>
</feature>
<feature type="transmembrane region" description="Helical" evidence="10">
    <location>
        <begin position="413"/>
        <end position="433"/>
    </location>
</feature>
<feature type="transmembrane region" description="Helical" evidence="10">
    <location>
        <begin position="75"/>
        <end position="93"/>
    </location>
</feature>
<reference evidence="11" key="1">
    <citation type="submission" date="2016-10" db="EMBL/GenBank/DDBJ databases">
        <title>Sequence of Gallionella enrichment culture.</title>
        <authorList>
            <person name="Poehlein A."/>
            <person name="Muehling M."/>
            <person name="Daniel R."/>
        </authorList>
    </citation>
    <scope>NUCLEOTIDE SEQUENCE</scope>
</reference>
<evidence type="ECO:0000256" key="5">
    <source>
        <dbReference type="ARBA" id="ARBA00023065"/>
    </source>
</evidence>
<dbReference type="SUPFAM" id="SSF81340">
    <property type="entry name" value="Clc chloride channel"/>
    <property type="match status" value="1"/>
</dbReference>
<feature type="transmembrane region" description="Helical" evidence="10">
    <location>
        <begin position="278"/>
        <end position="296"/>
    </location>
</feature>
<keyword evidence="4 10" id="KW-1133">Transmembrane helix</keyword>
<protein>
    <submittedName>
        <fullName evidence="11">Voltage-gated ClC-type chloride channel ClcB</fullName>
    </submittedName>
</protein>
<evidence type="ECO:0000256" key="1">
    <source>
        <dbReference type="ARBA" id="ARBA00004141"/>
    </source>
</evidence>
<evidence type="ECO:0000256" key="10">
    <source>
        <dbReference type="SAM" id="Phobius"/>
    </source>
</evidence>
<feature type="transmembrane region" description="Helical" evidence="10">
    <location>
        <begin position="208"/>
        <end position="226"/>
    </location>
</feature>
<keyword evidence="6 10" id="KW-0472">Membrane</keyword>
<dbReference type="GO" id="GO:0005254">
    <property type="term" value="F:chloride channel activity"/>
    <property type="evidence" value="ECO:0007669"/>
    <property type="project" value="UniProtKB-KW"/>
</dbReference>
<dbReference type="PANTHER" id="PTHR43427:SF6">
    <property type="entry name" value="CHLORIDE CHANNEL PROTEIN CLC-E"/>
    <property type="match status" value="1"/>
</dbReference>
<proteinExistence type="predicted"/>
<gene>
    <name evidence="11" type="primary">clcB_3</name>
    <name evidence="11" type="ORF">GALL_273090</name>
</gene>
<evidence type="ECO:0000256" key="7">
    <source>
        <dbReference type="ARBA" id="ARBA00023173"/>
    </source>
</evidence>
<keyword evidence="2" id="KW-0813">Transport</keyword>
<dbReference type="AlphaFoldDB" id="A0A1J5R470"/>
<dbReference type="GO" id="GO:0034707">
    <property type="term" value="C:chloride channel complex"/>
    <property type="evidence" value="ECO:0007669"/>
    <property type="project" value="UniProtKB-KW"/>
</dbReference>
<comment type="subcellular location">
    <subcellularLocation>
        <location evidence="1">Membrane</location>
        <topology evidence="1">Multi-pass membrane protein</topology>
    </subcellularLocation>
</comment>
<feature type="transmembrane region" description="Helical" evidence="10">
    <location>
        <begin position="348"/>
        <end position="370"/>
    </location>
</feature>
<keyword evidence="9" id="KW-0407">Ion channel</keyword>
<dbReference type="InterPro" id="IPR050368">
    <property type="entry name" value="ClC-type_chloride_channel"/>
</dbReference>
<keyword evidence="7" id="KW-0869">Chloride channel</keyword>
<dbReference type="CDD" id="cd00400">
    <property type="entry name" value="Voltage_gated_ClC"/>
    <property type="match status" value="1"/>
</dbReference>
<keyword evidence="3 10" id="KW-0812">Transmembrane</keyword>
<feature type="transmembrane region" description="Helical" evidence="10">
    <location>
        <begin position="171"/>
        <end position="196"/>
    </location>
</feature>
<feature type="transmembrane region" description="Helical" evidence="10">
    <location>
        <begin position="238"/>
        <end position="262"/>
    </location>
</feature>
<evidence type="ECO:0000256" key="3">
    <source>
        <dbReference type="ARBA" id="ARBA00022692"/>
    </source>
</evidence>
<accession>A0A1J5R470</accession>
<dbReference type="PRINTS" id="PR00762">
    <property type="entry name" value="CLCHANNEL"/>
</dbReference>
<feature type="transmembrane region" description="Helical" evidence="10">
    <location>
        <begin position="376"/>
        <end position="401"/>
    </location>
</feature>
<dbReference type="PANTHER" id="PTHR43427">
    <property type="entry name" value="CHLORIDE CHANNEL PROTEIN CLC-E"/>
    <property type="match status" value="1"/>
</dbReference>
<sequence length="441" mass="45789">MEAPELTPAPSEWHPFIGGAARTVKLWLAAVLAGLLGAAATQGFRTLIKAVEWLATGHMGGLVAAAESITPLHRALLGAFGGLGAGLVLHWGLRWAARGPDGAEHVDYIEAAREGHYLLNDRTTLVRSISALLSVGTGASIGKEGPMVQLSAWFASWQARFLPLTDDERNAILVCGIASGIGCAYHAPIAGVVFVLELALGFFARHTIAPVLIAAGTSSALIYWLVEPQPLYVMPTVALVPTSLGVAIAAGVISGGLGWAFIEMLERARKIFGRIDSLPFRLGLGGVIAGLIAAAVPDVWGNGYSVVSEVLQGNVAWHWVAVIMGAKVLATVISSGSGAIGGVFTPTLFVGATSGFLTAHLASSWFGAALVGDPRVLAVIGMAAVLAAVTHAPLMSIVMVLEMTNQFQLTVPVMLACGVAYAISTQFGARPIYGNPIEAHR</sequence>
<dbReference type="Gene3D" id="1.10.3080.10">
    <property type="entry name" value="Clc chloride channel"/>
    <property type="match status" value="1"/>
</dbReference>